<comment type="similarity">
    <text evidence="1">Belongs to the sigma-70 factor family. ECF subfamily.</text>
</comment>
<accession>A0A1G7EHY1</accession>
<dbReference type="PANTHER" id="PTHR43133">
    <property type="entry name" value="RNA POLYMERASE ECF-TYPE SIGMA FACTO"/>
    <property type="match status" value="1"/>
</dbReference>
<dbReference type="AlphaFoldDB" id="A0A1G7EHY1"/>
<evidence type="ECO:0000313" key="7">
    <source>
        <dbReference type="EMBL" id="SDE63274.1"/>
    </source>
</evidence>
<dbReference type="GO" id="GO:0016987">
    <property type="term" value="F:sigma factor activity"/>
    <property type="evidence" value="ECO:0007669"/>
    <property type="project" value="UniProtKB-KW"/>
</dbReference>
<dbReference type="InterPro" id="IPR013325">
    <property type="entry name" value="RNA_pol_sigma_r2"/>
</dbReference>
<dbReference type="Gene3D" id="1.10.10.10">
    <property type="entry name" value="Winged helix-like DNA-binding domain superfamily/Winged helix DNA-binding domain"/>
    <property type="match status" value="1"/>
</dbReference>
<dbReference type="Pfam" id="PF04542">
    <property type="entry name" value="Sigma70_r2"/>
    <property type="match status" value="1"/>
</dbReference>
<dbReference type="InterPro" id="IPR013324">
    <property type="entry name" value="RNA_pol_sigma_r3/r4-like"/>
</dbReference>
<dbReference type="InterPro" id="IPR039425">
    <property type="entry name" value="RNA_pol_sigma-70-like"/>
</dbReference>
<proteinExistence type="inferred from homology"/>
<dbReference type="InterPro" id="IPR014327">
    <property type="entry name" value="RNA_pol_sigma70_bacteroid"/>
</dbReference>
<keyword evidence="3" id="KW-0731">Sigma factor</keyword>
<gene>
    <name evidence="7" type="ORF">SAMN05216464_10834</name>
</gene>
<feature type="domain" description="RNA polymerase sigma factor 70 region 4 type 2" evidence="6">
    <location>
        <begin position="124"/>
        <end position="174"/>
    </location>
</feature>
<evidence type="ECO:0000256" key="2">
    <source>
        <dbReference type="ARBA" id="ARBA00023015"/>
    </source>
</evidence>
<evidence type="ECO:0000256" key="1">
    <source>
        <dbReference type="ARBA" id="ARBA00010641"/>
    </source>
</evidence>
<organism evidence="7 8">
    <name type="scientific">Mucilaginibacter pineti</name>
    <dbReference type="NCBI Taxonomy" id="1391627"/>
    <lineage>
        <taxon>Bacteria</taxon>
        <taxon>Pseudomonadati</taxon>
        <taxon>Bacteroidota</taxon>
        <taxon>Sphingobacteriia</taxon>
        <taxon>Sphingobacteriales</taxon>
        <taxon>Sphingobacteriaceae</taxon>
        <taxon>Mucilaginibacter</taxon>
    </lineage>
</organism>
<dbReference type="OrthoDB" id="659569at2"/>
<dbReference type="SUPFAM" id="SSF88659">
    <property type="entry name" value="Sigma3 and sigma4 domains of RNA polymerase sigma factors"/>
    <property type="match status" value="1"/>
</dbReference>
<dbReference type="NCBIfam" id="TIGR02985">
    <property type="entry name" value="Sig70_bacteroi1"/>
    <property type="match status" value="1"/>
</dbReference>
<evidence type="ECO:0000259" key="5">
    <source>
        <dbReference type="Pfam" id="PF04542"/>
    </source>
</evidence>
<dbReference type="InterPro" id="IPR014284">
    <property type="entry name" value="RNA_pol_sigma-70_dom"/>
</dbReference>
<dbReference type="GO" id="GO:0003677">
    <property type="term" value="F:DNA binding"/>
    <property type="evidence" value="ECO:0007669"/>
    <property type="project" value="InterPro"/>
</dbReference>
<dbReference type="PANTHER" id="PTHR43133:SF46">
    <property type="entry name" value="RNA POLYMERASE SIGMA-70 FACTOR ECF SUBFAMILY"/>
    <property type="match status" value="1"/>
</dbReference>
<evidence type="ECO:0000313" key="8">
    <source>
        <dbReference type="Proteomes" id="UP000199072"/>
    </source>
</evidence>
<keyword evidence="2" id="KW-0805">Transcription regulation</keyword>
<name>A0A1G7EHY1_9SPHI</name>
<evidence type="ECO:0000259" key="6">
    <source>
        <dbReference type="Pfam" id="PF08281"/>
    </source>
</evidence>
<keyword evidence="8" id="KW-1185">Reference proteome</keyword>
<evidence type="ECO:0000256" key="4">
    <source>
        <dbReference type="ARBA" id="ARBA00023163"/>
    </source>
</evidence>
<dbReference type="InterPro" id="IPR013249">
    <property type="entry name" value="RNA_pol_sigma70_r4_t2"/>
</dbReference>
<dbReference type="InterPro" id="IPR007627">
    <property type="entry name" value="RNA_pol_sigma70_r2"/>
</dbReference>
<evidence type="ECO:0000256" key="3">
    <source>
        <dbReference type="ARBA" id="ARBA00023082"/>
    </source>
</evidence>
<dbReference type="Pfam" id="PF08281">
    <property type="entry name" value="Sigma70_r4_2"/>
    <property type="match status" value="1"/>
</dbReference>
<sequence length="194" mass="22469">MAVYKNSSDAERVALLKGDDQAAFTEIYRRYWSLIYAHVYKMLRDRPAAEDAVQEIFSSLWLKRQGLKDAANLKGYLYVNARNRVFNLIEQQKTRQNYLGAIAKYLNEEDLATLTLIDEKECAELLDRELAALPPKMREIFELSRKSDLSHKEIAERLDISEHTVKKQVQNALKVLKPRLHDAGLSIAIILFMR</sequence>
<dbReference type="EMBL" id="FNAI01000008">
    <property type="protein sequence ID" value="SDE63274.1"/>
    <property type="molecule type" value="Genomic_DNA"/>
</dbReference>
<dbReference type="RefSeq" id="WP_091150822.1">
    <property type="nucleotide sequence ID" value="NZ_FNAI01000008.1"/>
</dbReference>
<reference evidence="7 8" key="1">
    <citation type="submission" date="2016-10" db="EMBL/GenBank/DDBJ databases">
        <authorList>
            <person name="de Groot N.N."/>
        </authorList>
    </citation>
    <scope>NUCLEOTIDE SEQUENCE [LARGE SCALE GENOMIC DNA]</scope>
    <source>
        <strain evidence="7 8">47C3B</strain>
    </source>
</reference>
<dbReference type="Proteomes" id="UP000199072">
    <property type="component" value="Unassembled WGS sequence"/>
</dbReference>
<dbReference type="CDD" id="cd06171">
    <property type="entry name" value="Sigma70_r4"/>
    <property type="match status" value="1"/>
</dbReference>
<dbReference type="NCBIfam" id="TIGR02937">
    <property type="entry name" value="sigma70-ECF"/>
    <property type="match status" value="1"/>
</dbReference>
<dbReference type="Gene3D" id="1.10.1740.10">
    <property type="match status" value="1"/>
</dbReference>
<dbReference type="InterPro" id="IPR036388">
    <property type="entry name" value="WH-like_DNA-bd_sf"/>
</dbReference>
<protein>
    <submittedName>
        <fullName evidence="7">RNA polymerase sigma-70 factor, ECF subfamily</fullName>
    </submittedName>
</protein>
<keyword evidence="4" id="KW-0804">Transcription</keyword>
<feature type="domain" description="RNA polymerase sigma-70 region 2" evidence="5">
    <location>
        <begin position="27"/>
        <end position="93"/>
    </location>
</feature>
<dbReference type="GO" id="GO:0006352">
    <property type="term" value="P:DNA-templated transcription initiation"/>
    <property type="evidence" value="ECO:0007669"/>
    <property type="project" value="InterPro"/>
</dbReference>
<dbReference type="STRING" id="1391627.SAMN05216464_10834"/>
<dbReference type="SUPFAM" id="SSF88946">
    <property type="entry name" value="Sigma2 domain of RNA polymerase sigma factors"/>
    <property type="match status" value="1"/>
</dbReference>